<feature type="region of interest" description="Disordered" evidence="1">
    <location>
        <begin position="76"/>
        <end position="106"/>
    </location>
</feature>
<dbReference type="EMBL" id="NQVE01000152">
    <property type="protein sequence ID" value="RAL43680.1"/>
    <property type="molecule type" value="Genomic_DNA"/>
</dbReference>
<accession>A0A328DEK1</accession>
<comment type="caution">
    <text evidence="2">The sequence shown here is derived from an EMBL/GenBank/DDBJ whole genome shotgun (WGS) entry which is preliminary data.</text>
</comment>
<evidence type="ECO:0000313" key="3">
    <source>
        <dbReference type="Proteomes" id="UP000249390"/>
    </source>
</evidence>
<reference evidence="2 3" key="1">
    <citation type="submission" date="2018-06" db="EMBL/GenBank/DDBJ databases">
        <title>The Genome of Cuscuta australis (Dodder) Provides Insight into the Evolution of Plant Parasitism.</title>
        <authorList>
            <person name="Liu H."/>
        </authorList>
    </citation>
    <scope>NUCLEOTIDE SEQUENCE [LARGE SCALE GENOMIC DNA]</scope>
    <source>
        <strain evidence="3">cv. Yunnan</strain>
        <tissue evidence="2">Vines</tissue>
    </source>
</reference>
<dbReference type="SUPFAM" id="SSF54648">
    <property type="entry name" value="DLC"/>
    <property type="match status" value="1"/>
</dbReference>
<gene>
    <name evidence="2" type="ORF">DM860_014181</name>
</gene>
<evidence type="ECO:0008006" key="4">
    <source>
        <dbReference type="Google" id="ProtNLM"/>
    </source>
</evidence>
<dbReference type="AlphaFoldDB" id="A0A328DEK1"/>
<evidence type="ECO:0000256" key="1">
    <source>
        <dbReference type="SAM" id="MobiDB-lite"/>
    </source>
</evidence>
<dbReference type="GO" id="GO:0005868">
    <property type="term" value="C:cytoplasmic dynein complex"/>
    <property type="evidence" value="ECO:0007669"/>
    <property type="project" value="TreeGrafter"/>
</dbReference>
<dbReference type="GO" id="GO:0007017">
    <property type="term" value="P:microtubule-based process"/>
    <property type="evidence" value="ECO:0007669"/>
    <property type="project" value="InterPro"/>
</dbReference>
<dbReference type="InterPro" id="IPR001372">
    <property type="entry name" value="Dynein_light_chain_typ-1/2"/>
</dbReference>
<dbReference type="FunFam" id="3.30.740.10:FF:000003">
    <property type="entry name" value="Dynein light chain"/>
    <property type="match status" value="1"/>
</dbReference>
<dbReference type="PANTHER" id="PTHR11886">
    <property type="entry name" value="DYNEIN LIGHT CHAIN"/>
    <property type="match status" value="1"/>
</dbReference>
<dbReference type="SMART" id="SM01375">
    <property type="entry name" value="Dynein_light"/>
    <property type="match status" value="1"/>
</dbReference>
<dbReference type="PANTHER" id="PTHR11886:SF80">
    <property type="entry name" value="OS01G0555600 PROTEIN"/>
    <property type="match status" value="1"/>
</dbReference>
<dbReference type="Proteomes" id="UP000249390">
    <property type="component" value="Unassembled WGS sequence"/>
</dbReference>
<proteinExistence type="predicted"/>
<dbReference type="GO" id="GO:0045505">
    <property type="term" value="F:dynein intermediate chain binding"/>
    <property type="evidence" value="ECO:0007669"/>
    <property type="project" value="TreeGrafter"/>
</dbReference>
<evidence type="ECO:0000313" key="2">
    <source>
        <dbReference type="EMBL" id="RAL43680.1"/>
    </source>
</evidence>
<protein>
    <recommendedName>
        <fullName evidence="4">Dynein light chain</fullName>
    </recommendedName>
</protein>
<dbReference type="InterPro" id="IPR037177">
    <property type="entry name" value="DLC_sf"/>
</dbReference>
<sequence>MAQAANRRPNLAAFLDPALTIRIMRQQNSSAAVLRCHEAPPDPTIPAAASAAVRATPAVLRSISAADLDSACSALTKSKSHRGGGCKSGPRASSDSLSVGSGGGRRRSFCSSVRADQLLEDVFNCSGVKVVAVDMAPFMQIHAVNFARKVHDSLEKFSPKALALTLKKEFDGVYGAAWHCIVGNSFGSFVTHSTGGFIYFSMDQKLHVLLFKTSIKKAC</sequence>
<organism evidence="2 3">
    <name type="scientific">Cuscuta australis</name>
    <dbReference type="NCBI Taxonomy" id="267555"/>
    <lineage>
        <taxon>Eukaryota</taxon>
        <taxon>Viridiplantae</taxon>
        <taxon>Streptophyta</taxon>
        <taxon>Embryophyta</taxon>
        <taxon>Tracheophyta</taxon>
        <taxon>Spermatophyta</taxon>
        <taxon>Magnoliopsida</taxon>
        <taxon>eudicotyledons</taxon>
        <taxon>Gunneridae</taxon>
        <taxon>Pentapetalae</taxon>
        <taxon>asterids</taxon>
        <taxon>lamiids</taxon>
        <taxon>Solanales</taxon>
        <taxon>Convolvulaceae</taxon>
        <taxon>Cuscuteae</taxon>
        <taxon>Cuscuta</taxon>
        <taxon>Cuscuta subgen. Grammica</taxon>
        <taxon>Cuscuta sect. Cleistogrammica</taxon>
    </lineage>
</organism>
<dbReference type="Pfam" id="PF01221">
    <property type="entry name" value="Dynein_light"/>
    <property type="match status" value="1"/>
</dbReference>
<dbReference type="Gene3D" id="3.30.740.10">
    <property type="entry name" value="Protein Inhibitor Of Neuronal Nitric Oxide Synthase"/>
    <property type="match status" value="1"/>
</dbReference>
<keyword evidence="3" id="KW-1185">Reference proteome</keyword>
<name>A0A328DEK1_9ASTE</name>